<dbReference type="PANTHER" id="PTHR37507">
    <property type="entry name" value="SPORULATION PROTEIN YDCC"/>
    <property type="match status" value="1"/>
</dbReference>
<proteinExistence type="predicted"/>
<dbReference type="InterPro" id="IPR052944">
    <property type="entry name" value="Sporulation_related"/>
</dbReference>
<dbReference type="RefSeq" id="WP_249772315.1">
    <property type="nucleotide sequence ID" value="NZ_CP097332.1"/>
</dbReference>
<reference evidence="3" key="2">
    <citation type="submission" date="2022-05" db="EMBL/GenBank/DDBJ databases">
        <authorList>
            <person name="Kim J.-S."/>
            <person name="Lee K."/>
            <person name="Suh M."/>
            <person name="Eom M."/>
            <person name="Kim J.-S."/>
            <person name="Kim D.-S."/>
            <person name="Ko S.-H."/>
            <person name="Shin Y."/>
            <person name="Lee J.-S."/>
        </authorList>
    </citation>
    <scope>NUCLEOTIDE SEQUENCE</scope>
    <source>
        <strain evidence="3">N237</strain>
    </source>
</reference>
<sequence length="389" mass="40000">MDEISTSSAGASAGPGPIDSSSSASSRSTGSSRRLLTRRNVRWLLPAAAVGVVAVMASGVLSATANPNLPTQSAAQLLASVSDAKVAGFSGTIVEKASLGLPELPGMVNSASTGLLGLLSGSHTSRVWYGGETKQRVALLDSFGEQDAFRNGRDLWQWDSTTRQSSHTLLPSAAAQTTPAQLPSLTPADAAARALAFISPSTTVSTDRTGVVAGRATYTLVLVPKDARSTVGSVRISVDGKTKVPLGVQVYAKKATRAALDVSFTRVDFSVPDNDFFTFSPPAGAKPMQQAPQPTGAPGQIKAARDSSYRTIGEGWTTVAELTGVPSLQSLADQSGQLGGTLDKLPAVSGTWGKGHLFTSALVSALITDDGRVFVGAVQPDVLYEAAAT</sequence>
<dbReference type="InterPro" id="IPR029046">
    <property type="entry name" value="LolA/LolB/LppX"/>
</dbReference>
<protein>
    <recommendedName>
        <fullName evidence="5">Outer membrane lipoprotein-sorting protein</fullName>
    </recommendedName>
</protein>
<dbReference type="Proteomes" id="UP001056336">
    <property type="component" value="Chromosome"/>
</dbReference>
<dbReference type="EMBL" id="CP097332">
    <property type="protein sequence ID" value="UQX88635.1"/>
    <property type="molecule type" value="Genomic_DNA"/>
</dbReference>
<keyword evidence="4" id="KW-1185">Reference proteome</keyword>
<dbReference type="SUPFAM" id="SSF89392">
    <property type="entry name" value="Prokaryotic lipoproteins and lipoprotein localization factors"/>
    <property type="match status" value="1"/>
</dbReference>
<keyword evidence="2" id="KW-1133">Transmembrane helix</keyword>
<organism evidence="3 4">
    <name type="scientific">Jatrophihabitans telluris</name>
    <dbReference type="NCBI Taxonomy" id="2038343"/>
    <lineage>
        <taxon>Bacteria</taxon>
        <taxon>Bacillati</taxon>
        <taxon>Actinomycetota</taxon>
        <taxon>Actinomycetes</taxon>
        <taxon>Jatrophihabitantales</taxon>
        <taxon>Jatrophihabitantaceae</taxon>
        <taxon>Jatrophihabitans</taxon>
    </lineage>
</organism>
<dbReference type="PANTHER" id="PTHR37507:SF2">
    <property type="entry name" value="SPORULATION PROTEIN YDCC"/>
    <property type="match status" value="1"/>
</dbReference>
<feature type="region of interest" description="Disordered" evidence="1">
    <location>
        <begin position="1"/>
        <end position="33"/>
    </location>
</feature>
<name>A0ABY4R0F2_9ACTN</name>
<evidence type="ECO:0000256" key="2">
    <source>
        <dbReference type="SAM" id="Phobius"/>
    </source>
</evidence>
<keyword evidence="2" id="KW-0812">Transmembrane</keyword>
<accession>A0ABY4R0F2</accession>
<feature type="transmembrane region" description="Helical" evidence="2">
    <location>
        <begin position="43"/>
        <end position="63"/>
    </location>
</feature>
<feature type="compositionally biased region" description="Low complexity" evidence="1">
    <location>
        <begin position="287"/>
        <end position="300"/>
    </location>
</feature>
<evidence type="ECO:0000256" key="1">
    <source>
        <dbReference type="SAM" id="MobiDB-lite"/>
    </source>
</evidence>
<keyword evidence="2" id="KW-0472">Membrane</keyword>
<gene>
    <name evidence="3" type="ORF">M6D93_01215</name>
</gene>
<evidence type="ECO:0000313" key="3">
    <source>
        <dbReference type="EMBL" id="UQX88635.1"/>
    </source>
</evidence>
<dbReference type="Gene3D" id="2.50.20.10">
    <property type="entry name" value="Lipoprotein localisation LolA/LolB/LppX"/>
    <property type="match status" value="1"/>
</dbReference>
<evidence type="ECO:0008006" key="5">
    <source>
        <dbReference type="Google" id="ProtNLM"/>
    </source>
</evidence>
<evidence type="ECO:0000313" key="4">
    <source>
        <dbReference type="Proteomes" id="UP001056336"/>
    </source>
</evidence>
<feature type="region of interest" description="Disordered" evidence="1">
    <location>
        <begin position="280"/>
        <end position="302"/>
    </location>
</feature>
<reference evidence="3" key="1">
    <citation type="journal article" date="2018" name="Int. J. Syst. Evol. Microbiol.">
        <title>Jatrophihabitans telluris sp. nov., isolated from sediment soil of lava forest wetlands and the emended description of the genus Jatrophihabitans.</title>
        <authorList>
            <person name="Lee K.C."/>
            <person name="Suh M.K."/>
            <person name="Eom M.K."/>
            <person name="Kim K.K."/>
            <person name="Kim J.S."/>
            <person name="Kim D.S."/>
            <person name="Ko S.H."/>
            <person name="Shin Y.K."/>
            <person name="Lee J.S."/>
        </authorList>
    </citation>
    <scope>NUCLEOTIDE SEQUENCE</scope>
    <source>
        <strain evidence="3">N237</strain>
    </source>
</reference>